<dbReference type="EMBL" id="LT934115">
    <property type="protein sequence ID" value="VAH68509.1"/>
    <property type="molecule type" value="Genomic_DNA"/>
</dbReference>
<dbReference type="InterPro" id="IPR039391">
    <property type="entry name" value="Phytocyanin-like"/>
</dbReference>
<dbReference type="SUPFAM" id="SSF49503">
    <property type="entry name" value="Cupredoxins"/>
    <property type="match status" value="1"/>
</dbReference>
<dbReference type="GO" id="GO:0009055">
    <property type="term" value="F:electron transfer activity"/>
    <property type="evidence" value="ECO:0007669"/>
    <property type="project" value="InterPro"/>
</dbReference>
<name>A0A9R0S1S1_TRITD</name>
<organism evidence="4 5">
    <name type="scientific">Triticum turgidum subsp. durum</name>
    <name type="common">Durum wheat</name>
    <name type="synonym">Triticum durum</name>
    <dbReference type="NCBI Taxonomy" id="4567"/>
    <lineage>
        <taxon>Eukaryota</taxon>
        <taxon>Viridiplantae</taxon>
        <taxon>Streptophyta</taxon>
        <taxon>Embryophyta</taxon>
        <taxon>Tracheophyta</taxon>
        <taxon>Spermatophyta</taxon>
        <taxon>Magnoliopsida</taxon>
        <taxon>Liliopsida</taxon>
        <taxon>Poales</taxon>
        <taxon>Poaceae</taxon>
        <taxon>BOP clade</taxon>
        <taxon>Pooideae</taxon>
        <taxon>Triticodae</taxon>
        <taxon>Triticeae</taxon>
        <taxon>Triticinae</taxon>
        <taxon>Triticum</taxon>
    </lineage>
</organism>
<dbReference type="Proteomes" id="UP000324705">
    <property type="component" value="Chromosome 3A"/>
</dbReference>
<dbReference type="InterPro" id="IPR008972">
    <property type="entry name" value="Cupredoxin"/>
</dbReference>
<protein>
    <recommendedName>
        <fullName evidence="3">Phytocyanin domain-containing protein</fullName>
    </recommendedName>
</protein>
<feature type="compositionally biased region" description="Low complexity" evidence="1">
    <location>
        <begin position="147"/>
        <end position="165"/>
    </location>
</feature>
<dbReference type="Gramene" id="TRITD3Av1G255610.1">
    <property type="protein sequence ID" value="TRITD3Av1G255610.1"/>
    <property type="gene ID" value="TRITD3Av1G255610"/>
</dbReference>
<keyword evidence="2" id="KW-0732">Signal</keyword>
<accession>A0A9R0S1S1</accession>
<sequence>MAAAAAAASLAIRLTALVVVLVVLCPTASAAPKGKQYKVGGPEGWCVPPKVDKEMFYVKWASSITFFVGDSVEFVYKNDSVIKVSKVGYYHCNETAGIGTGPGPRDGKTLFPLDAPGFTYFASSNLAHCNDGQKLIIKVLDAEQRPPASASSPLEAPTEPSSSQAPPSPEPGPASKEHSSAMGGPFVAPLARAMAQAATLVLACLI</sequence>
<evidence type="ECO:0000313" key="5">
    <source>
        <dbReference type="Proteomes" id="UP000324705"/>
    </source>
</evidence>
<dbReference type="PROSITE" id="PS51485">
    <property type="entry name" value="PHYTOCYANIN"/>
    <property type="match status" value="1"/>
</dbReference>
<feature type="signal peptide" evidence="2">
    <location>
        <begin position="1"/>
        <end position="30"/>
    </location>
</feature>
<feature type="domain" description="Phytocyanin" evidence="3">
    <location>
        <begin position="35"/>
        <end position="141"/>
    </location>
</feature>
<dbReference type="OMA" id="APCALFM"/>
<evidence type="ECO:0000259" key="3">
    <source>
        <dbReference type="PROSITE" id="PS51485"/>
    </source>
</evidence>
<keyword evidence="5" id="KW-1185">Reference proteome</keyword>
<dbReference type="Gene3D" id="2.60.40.420">
    <property type="entry name" value="Cupredoxins - blue copper proteins"/>
    <property type="match status" value="1"/>
</dbReference>
<gene>
    <name evidence="4" type="ORF">TRITD_3Av1G255610</name>
</gene>
<evidence type="ECO:0000256" key="1">
    <source>
        <dbReference type="SAM" id="MobiDB-lite"/>
    </source>
</evidence>
<proteinExistence type="predicted"/>
<feature type="chain" id="PRO_5040408598" description="Phytocyanin domain-containing protein" evidence="2">
    <location>
        <begin position="31"/>
        <end position="206"/>
    </location>
</feature>
<dbReference type="AlphaFoldDB" id="A0A9R0S1S1"/>
<feature type="region of interest" description="Disordered" evidence="1">
    <location>
        <begin position="147"/>
        <end position="181"/>
    </location>
</feature>
<dbReference type="Pfam" id="PF02298">
    <property type="entry name" value="Cu_bind_like"/>
    <property type="match status" value="1"/>
</dbReference>
<dbReference type="InterPro" id="IPR003245">
    <property type="entry name" value="Phytocyanin_dom"/>
</dbReference>
<dbReference type="GO" id="GO:0005886">
    <property type="term" value="C:plasma membrane"/>
    <property type="evidence" value="ECO:0007669"/>
    <property type="project" value="TreeGrafter"/>
</dbReference>
<evidence type="ECO:0000313" key="4">
    <source>
        <dbReference type="EMBL" id="VAH68509.1"/>
    </source>
</evidence>
<evidence type="ECO:0000256" key="2">
    <source>
        <dbReference type="SAM" id="SignalP"/>
    </source>
</evidence>
<reference evidence="4 5" key="1">
    <citation type="submission" date="2017-09" db="EMBL/GenBank/DDBJ databases">
        <authorList>
            <consortium name="International Durum Wheat Genome Sequencing Consortium (IDWGSC)"/>
            <person name="Milanesi L."/>
        </authorList>
    </citation>
    <scope>NUCLEOTIDE SEQUENCE [LARGE SCALE GENOMIC DNA]</scope>
    <source>
        <strain evidence="5">cv. Svevo</strain>
    </source>
</reference>
<dbReference type="PANTHER" id="PTHR33021:SF511">
    <property type="entry name" value="PHYTOCYANIN DOMAIN-CONTAINING PROTEIN"/>
    <property type="match status" value="1"/>
</dbReference>
<dbReference type="PANTHER" id="PTHR33021">
    <property type="entry name" value="BLUE COPPER PROTEIN"/>
    <property type="match status" value="1"/>
</dbReference>